<name>A0ABQ6ZBN9_9GAMM</name>
<dbReference type="PANTHER" id="PTHR21666">
    <property type="entry name" value="PEPTIDASE-RELATED"/>
    <property type="match status" value="1"/>
</dbReference>
<reference evidence="5 6" key="1">
    <citation type="submission" date="2017-10" db="EMBL/GenBank/DDBJ databases">
        <title>Whole genome sequencing of members of genus Pseudoxanthomonas.</title>
        <authorList>
            <person name="Kumar S."/>
            <person name="Bansal K."/>
            <person name="Kaur A."/>
            <person name="Patil P."/>
            <person name="Sharma S."/>
            <person name="Patil P.B."/>
        </authorList>
    </citation>
    <scope>NUCLEOTIDE SEQUENCE [LARGE SCALE GENOMIC DNA]</scope>
    <source>
        <strain evidence="5 6">DSM 17801</strain>
    </source>
</reference>
<dbReference type="RefSeq" id="WP_162408018.1">
    <property type="nucleotide sequence ID" value="NZ_PDWN01000001.1"/>
</dbReference>
<gene>
    <name evidence="5" type="ORF">CSC65_00545</name>
</gene>
<dbReference type="InterPro" id="IPR016047">
    <property type="entry name" value="M23ase_b-sheet_dom"/>
</dbReference>
<dbReference type="Gene3D" id="3.30.2010.10">
    <property type="entry name" value="Metalloproteases ('zincins'), catalytic domain"/>
    <property type="match status" value="1"/>
</dbReference>
<dbReference type="Proteomes" id="UP000788419">
    <property type="component" value="Unassembled WGS sequence"/>
</dbReference>
<dbReference type="Gene3D" id="2.70.70.10">
    <property type="entry name" value="Glucose Permease (Domain IIA)"/>
    <property type="match status" value="1"/>
</dbReference>
<dbReference type="CDD" id="cd12797">
    <property type="entry name" value="M23_peptidase"/>
    <property type="match status" value="1"/>
</dbReference>
<feature type="transmembrane region" description="Helical" evidence="2">
    <location>
        <begin position="102"/>
        <end position="121"/>
    </location>
</feature>
<feature type="region of interest" description="Disordered" evidence="1">
    <location>
        <begin position="361"/>
        <end position="382"/>
    </location>
</feature>
<evidence type="ECO:0000259" key="4">
    <source>
        <dbReference type="Pfam" id="PF05569"/>
    </source>
</evidence>
<evidence type="ECO:0000313" key="6">
    <source>
        <dbReference type="Proteomes" id="UP000788419"/>
    </source>
</evidence>
<feature type="transmembrane region" description="Helical" evidence="2">
    <location>
        <begin position="311"/>
        <end position="331"/>
    </location>
</feature>
<sequence>MSLPASSFWIVHVFGCLVAGALAWGLGVGLQRWLRISHASRNYWLGLWLLAAAPAVIAVALDLWAPAVVPLPAYLPLPLAIDDGVDAGIAARTSALSLPQPALLLAALYLAGVGVALLAQLRGALAVRRVLRASTPVGRTRWPGQACAEEVRRLMNAGIGVRLTAQTVSPFAVSWPQPVIVLPATALERFSDRQLHMVIRHEAAHLLNHDPQRAACMRLAGAVLWFDPFVRLLAARVQMAAELRCDAWALQVDTAAGRDLASAYVDTLRMDHTGGHATMAFAGRRIDDHLLRLRHMLGGDPDRALPLRLRVLFTAMAIAVGGLLASMQAALADPRVPVASSSVGTALHVAVAEPEPLFSSPVPSARVSSHFQDTGGGRKRAHNGMDLAARRGTDVLAPADGIVVAATTQYPGGPRYGTVVVLDHGHGWQTLYAHLDSFDVTPGQQVKAGERIAGIGTTGETTGPHVHVELLRHGQRIDPEPRLR</sequence>
<dbReference type="InterPro" id="IPR008756">
    <property type="entry name" value="Peptidase_M56"/>
</dbReference>
<evidence type="ECO:0000313" key="5">
    <source>
        <dbReference type="EMBL" id="KAF1697397.1"/>
    </source>
</evidence>
<accession>A0ABQ6ZBN9</accession>
<evidence type="ECO:0000259" key="3">
    <source>
        <dbReference type="Pfam" id="PF01551"/>
    </source>
</evidence>
<dbReference type="EMBL" id="PDWN01000001">
    <property type="protein sequence ID" value="KAF1697397.1"/>
    <property type="molecule type" value="Genomic_DNA"/>
</dbReference>
<keyword evidence="6" id="KW-1185">Reference proteome</keyword>
<evidence type="ECO:0000256" key="2">
    <source>
        <dbReference type="SAM" id="Phobius"/>
    </source>
</evidence>
<proteinExistence type="predicted"/>
<dbReference type="InterPro" id="IPR011055">
    <property type="entry name" value="Dup_hybrid_motif"/>
</dbReference>
<feature type="transmembrane region" description="Helical" evidence="2">
    <location>
        <begin position="42"/>
        <end position="65"/>
    </location>
</feature>
<dbReference type="PANTHER" id="PTHR21666:SF270">
    <property type="entry name" value="MUREIN HYDROLASE ACTIVATOR ENVC"/>
    <property type="match status" value="1"/>
</dbReference>
<dbReference type="CDD" id="cd07341">
    <property type="entry name" value="M56_BlaR1_MecR1_like"/>
    <property type="match status" value="1"/>
</dbReference>
<protein>
    <submittedName>
        <fullName evidence="5">Metalloendopeptidase</fullName>
    </submittedName>
</protein>
<feature type="transmembrane region" description="Helical" evidence="2">
    <location>
        <begin position="6"/>
        <end position="30"/>
    </location>
</feature>
<keyword evidence="2" id="KW-1133">Transmembrane helix</keyword>
<dbReference type="Pfam" id="PF01551">
    <property type="entry name" value="Peptidase_M23"/>
    <property type="match status" value="1"/>
</dbReference>
<feature type="domain" description="M23ase beta-sheet core" evidence="3">
    <location>
        <begin position="381"/>
        <end position="479"/>
    </location>
</feature>
<dbReference type="InterPro" id="IPR050570">
    <property type="entry name" value="Cell_wall_metabolism_enzyme"/>
</dbReference>
<evidence type="ECO:0000256" key="1">
    <source>
        <dbReference type="SAM" id="MobiDB-lite"/>
    </source>
</evidence>
<organism evidence="5 6">
    <name type="scientific">Pseudoxanthomonas daejeonensis</name>
    <dbReference type="NCBI Taxonomy" id="266062"/>
    <lineage>
        <taxon>Bacteria</taxon>
        <taxon>Pseudomonadati</taxon>
        <taxon>Pseudomonadota</taxon>
        <taxon>Gammaproteobacteria</taxon>
        <taxon>Lysobacterales</taxon>
        <taxon>Lysobacteraceae</taxon>
        <taxon>Pseudoxanthomonas</taxon>
    </lineage>
</organism>
<feature type="domain" description="Peptidase M56" evidence="4">
    <location>
        <begin position="78"/>
        <end position="264"/>
    </location>
</feature>
<keyword evidence="2" id="KW-0812">Transmembrane</keyword>
<keyword evidence="2" id="KW-0472">Membrane</keyword>
<comment type="caution">
    <text evidence="5">The sequence shown here is derived from an EMBL/GenBank/DDBJ whole genome shotgun (WGS) entry which is preliminary data.</text>
</comment>
<dbReference type="SUPFAM" id="SSF51261">
    <property type="entry name" value="Duplicated hybrid motif"/>
    <property type="match status" value="1"/>
</dbReference>
<dbReference type="Pfam" id="PF05569">
    <property type="entry name" value="Peptidase_M56"/>
    <property type="match status" value="1"/>
</dbReference>